<protein>
    <recommendedName>
        <fullName evidence="3">DUF1835 domain-containing protein</fullName>
    </recommendedName>
</protein>
<evidence type="ECO:0000313" key="1">
    <source>
        <dbReference type="EMBL" id="MBY6139349.1"/>
    </source>
</evidence>
<reference evidence="1 2" key="1">
    <citation type="submission" date="2021-06" db="EMBL/GenBank/DDBJ databases">
        <title>50 bacteria genomes isolated from Dapeng, Shenzhen, China.</title>
        <authorList>
            <person name="Zheng W."/>
            <person name="Yu S."/>
            <person name="Huang Y."/>
        </authorList>
    </citation>
    <scope>NUCLEOTIDE SEQUENCE [LARGE SCALE GENOMIC DNA]</scope>
    <source>
        <strain evidence="1 2">DP1N14-2</strain>
    </source>
</reference>
<keyword evidence="2" id="KW-1185">Reference proteome</keyword>
<proteinExistence type="predicted"/>
<gene>
    <name evidence="1" type="ORF">KUV26_07885</name>
</gene>
<dbReference type="EMBL" id="JAHVJA010000002">
    <property type="protein sequence ID" value="MBY6139349.1"/>
    <property type="molecule type" value="Genomic_DNA"/>
</dbReference>
<name>A0ABS7NDR4_9RHOB</name>
<evidence type="ECO:0008006" key="3">
    <source>
        <dbReference type="Google" id="ProtNLM"/>
    </source>
</evidence>
<evidence type="ECO:0000313" key="2">
    <source>
        <dbReference type="Proteomes" id="UP000766629"/>
    </source>
</evidence>
<comment type="caution">
    <text evidence="1">The sequence shown here is derived from an EMBL/GenBank/DDBJ whole genome shotgun (WGS) entry which is preliminary data.</text>
</comment>
<organism evidence="1 2">
    <name type="scientific">Leisingera daeponensis</name>
    <dbReference type="NCBI Taxonomy" id="405746"/>
    <lineage>
        <taxon>Bacteria</taxon>
        <taxon>Pseudomonadati</taxon>
        <taxon>Pseudomonadota</taxon>
        <taxon>Alphaproteobacteria</taxon>
        <taxon>Rhodobacterales</taxon>
        <taxon>Roseobacteraceae</taxon>
        <taxon>Leisingera</taxon>
    </lineage>
</organism>
<accession>A0ABS7NDR4</accession>
<dbReference type="RefSeq" id="WP_222507945.1">
    <property type="nucleotide sequence ID" value="NZ_JAHVJA010000002.1"/>
</dbReference>
<dbReference type="Proteomes" id="UP000766629">
    <property type="component" value="Unassembled WGS sequence"/>
</dbReference>
<sequence length="300" mass="33775">MSLAKTEMRDISLAFHVGAPNTDNGQLTWSLRKDAQPLLERGVMIRRPGTYMSALNQLLRKQDHEFVTEQEREALLAGLVKDQAVSRIILTNSSFLGVPGWMLSGGRLFRNAGRNTAGLRGLFPGNPCEFFLGLRNPATLIGPVFKSQSGRSWKQFSSDTDFLKLRWSEVVEDIQDRNPGCRITVWCNEETPVIWPSILGHVTGLGEGFRFSGELDITRGIISEAGYERLETYLASRPGLSEDQRERVRALFLSYFHDEEEIEEEIDLPGWSQALVDDMSEAYMADAELIRQMPGVTFLS</sequence>